<dbReference type="SUPFAM" id="SSF53474">
    <property type="entry name" value="alpha/beta-Hydrolases"/>
    <property type="match status" value="1"/>
</dbReference>
<sequence length="591" mass="62186">MNPSLSRLLIAAATALGLAGCAATPMTSATNTADRTFGPIRQSIHRGADDLLTAGLGIDGLRAMTPPAVENPASPSPEELRRRAIWSNWRGIADLRPGGGAGDSLPSVPGREFAALARLDGARQPHRVLLQLPDAFDPAHPCLVVAPASGSRGVYGAIAVAGPWALPRGCAVAYTDKGAGTDYFDLDAGLGVRLDGTVGRVEAGEELAFAPDAEVSLEPRGIAFKHAHSMDNPEADWGRHVRQAVRYGLEVLAGQFPGHRMDAGHVRVIAVGISNGGGAVLRAAEVEDGLIDAVVAGEPNVYARAEGARSLYDYATLAAVLMPCALLAIEDWPQPPSPDALRAAGAARCKSYADNDMLPRGDLDVQAREALATLKRYGFDDHALRSGAISTGFDLWRAVAATYASAYGRHAPGEHPCGFSWAPLGPAGAPRAASAEERALWWSDGSGIPPGNGIALIDPGRADEDPDLPGIGCLNMLWRDHVASERVSAGVEETRASPPRAGLPVIVVHGRDDGLIPLAFSSRPYVEMARAAGREVPLWIVPDAQHFDAFLAFPDYGRRFVPLLPKVHAALDAVMVHLDDPRVPLPGEAPH</sequence>
<reference evidence="3 4" key="1">
    <citation type="journal article" date="2016" name="Antonie Van Leeuwenhoek">
        <title>Denitratimonas tolerans gen. nov., sp. nov., a denitrifying bacterium isolated from a bioreactor for tannery wastewater treatment.</title>
        <authorList>
            <person name="Han S.I."/>
            <person name="Kim J.O."/>
            <person name="Lee Y.R."/>
            <person name="Ekpeghere K.I."/>
            <person name="Koh S.C."/>
            <person name="Whang K.S."/>
        </authorList>
    </citation>
    <scope>NUCLEOTIDE SEQUENCE [LARGE SCALE GENOMIC DNA]</scope>
    <source>
        <strain evidence="3 4">KACC 17565</strain>
    </source>
</reference>
<dbReference type="GO" id="GO:0019605">
    <property type="term" value="P:butyrate metabolic process"/>
    <property type="evidence" value="ECO:0007669"/>
    <property type="project" value="InterPro"/>
</dbReference>
<gene>
    <name evidence="3" type="ORF">WB794_01105</name>
</gene>
<dbReference type="EMBL" id="JBBDHC010000001">
    <property type="protein sequence ID" value="MEJ1248281.1"/>
    <property type="molecule type" value="Genomic_DNA"/>
</dbReference>
<evidence type="ECO:0000256" key="1">
    <source>
        <dbReference type="ARBA" id="ARBA00022801"/>
    </source>
</evidence>
<protein>
    <submittedName>
        <fullName evidence="3">3-hydroxybutyrate oligomer hydrolase family protein</fullName>
    </submittedName>
</protein>
<proteinExistence type="predicted"/>
<dbReference type="RefSeq" id="WP_337333988.1">
    <property type="nucleotide sequence ID" value="NZ_JBBDHC010000001.1"/>
</dbReference>
<comment type="caution">
    <text evidence="3">The sequence shown here is derived from an EMBL/GenBank/DDBJ whole genome shotgun (WGS) entry which is preliminary data.</text>
</comment>
<dbReference type="Proteomes" id="UP001364472">
    <property type="component" value="Unassembled WGS sequence"/>
</dbReference>
<dbReference type="AlphaFoldDB" id="A0AAW9R2C9"/>
<name>A0AAW9R2C9_9GAMM</name>
<dbReference type="Pfam" id="PF10605">
    <property type="entry name" value="3HBOH"/>
    <property type="match status" value="1"/>
</dbReference>
<evidence type="ECO:0000313" key="3">
    <source>
        <dbReference type="EMBL" id="MEJ1248281.1"/>
    </source>
</evidence>
<dbReference type="InterPro" id="IPR029058">
    <property type="entry name" value="AB_hydrolase_fold"/>
</dbReference>
<keyword evidence="4" id="KW-1185">Reference proteome</keyword>
<dbReference type="InterPro" id="IPR016582">
    <property type="entry name" value="OHBut_olig_hydro_put"/>
</dbReference>
<dbReference type="Gene3D" id="3.40.50.1820">
    <property type="entry name" value="alpha/beta hydrolase"/>
    <property type="match status" value="1"/>
</dbReference>
<dbReference type="GO" id="GO:0005615">
    <property type="term" value="C:extracellular space"/>
    <property type="evidence" value="ECO:0007669"/>
    <property type="project" value="InterPro"/>
</dbReference>
<keyword evidence="1 3" id="KW-0378">Hydrolase</keyword>
<accession>A0AAW9R2C9</accession>
<feature type="signal peptide" evidence="2">
    <location>
        <begin position="1"/>
        <end position="22"/>
    </location>
</feature>
<feature type="chain" id="PRO_5044027114" evidence="2">
    <location>
        <begin position="23"/>
        <end position="591"/>
    </location>
</feature>
<evidence type="ECO:0000256" key="2">
    <source>
        <dbReference type="SAM" id="SignalP"/>
    </source>
</evidence>
<dbReference type="PROSITE" id="PS51257">
    <property type="entry name" value="PROKAR_LIPOPROTEIN"/>
    <property type="match status" value="1"/>
</dbReference>
<organism evidence="3 4">
    <name type="scientific">Denitratimonas tolerans</name>
    <dbReference type="NCBI Taxonomy" id="1338420"/>
    <lineage>
        <taxon>Bacteria</taxon>
        <taxon>Pseudomonadati</taxon>
        <taxon>Pseudomonadota</taxon>
        <taxon>Gammaproteobacteria</taxon>
        <taxon>Lysobacterales</taxon>
        <taxon>Lysobacteraceae</taxon>
        <taxon>Denitratimonas</taxon>
    </lineage>
</organism>
<evidence type="ECO:0000313" key="4">
    <source>
        <dbReference type="Proteomes" id="UP001364472"/>
    </source>
</evidence>
<dbReference type="GO" id="GO:0047989">
    <property type="term" value="F:hydroxybutyrate-dimer hydrolase activity"/>
    <property type="evidence" value="ECO:0007669"/>
    <property type="project" value="InterPro"/>
</dbReference>
<keyword evidence="2" id="KW-0732">Signal</keyword>